<organism evidence="6 7">
    <name type="scientific">Monascus purpureus</name>
    <name type="common">Red mold</name>
    <name type="synonym">Monascus anka</name>
    <dbReference type="NCBI Taxonomy" id="5098"/>
    <lineage>
        <taxon>Eukaryota</taxon>
        <taxon>Fungi</taxon>
        <taxon>Dikarya</taxon>
        <taxon>Ascomycota</taxon>
        <taxon>Pezizomycotina</taxon>
        <taxon>Eurotiomycetes</taxon>
        <taxon>Eurotiomycetidae</taxon>
        <taxon>Eurotiales</taxon>
        <taxon>Aspergillaceae</taxon>
        <taxon>Monascus</taxon>
    </lineage>
</organism>
<dbReference type="Gene3D" id="3.40.462.20">
    <property type="match status" value="1"/>
</dbReference>
<evidence type="ECO:0000256" key="1">
    <source>
        <dbReference type="ARBA" id="ARBA00005466"/>
    </source>
</evidence>
<comment type="caution">
    <text evidence="6">The sequence shown here is derived from an EMBL/GenBank/DDBJ whole genome shotgun (WGS) entry which is preliminary data.</text>
</comment>
<evidence type="ECO:0000256" key="3">
    <source>
        <dbReference type="ARBA" id="ARBA00022827"/>
    </source>
</evidence>
<dbReference type="Pfam" id="PF01565">
    <property type="entry name" value="FAD_binding_4"/>
    <property type="match status" value="1"/>
</dbReference>
<reference evidence="6 7" key="1">
    <citation type="submission" date="2019-06" db="EMBL/GenBank/DDBJ databases">
        <title>Wine fermentation using esterase from Monascus purpureus.</title>
        <authorList>
            <person name="Geng C."/>
            <person name="Zhang Y."/>
        </authorList>
    </citation>
    <scope>NUCLEOTIDE SEQUENCE [LARGE SCALE GENOMIC DNA]</scope>
    <source>
        <strain evidence="6">HQ1</strain>
    </source>
</reference>
<evidence type="ECO:0000259" key="5">
    <source>
        <dbReference type="PROSITE" id="PS51387"/>
    </source>
</evidence>
<dbReference type="InterPro" id="IPR016169">
    <property type="entry name" value="FAD-bd_PCMH_sub2"/>
</dbReference>
<protein>
    <recommendedName>
        <fullName evidence="5">FAD-binding PCMH-type domain-containing protein</fullName>
    </recommendedName>
</protein>
<evidence type="ECO:0000256" key="2">
    <source>
        <dbReference type="ARBA" id="ARBA00022630"/>
    </source>
</evidence>
<comment type="similarity">
    <text evidence="1">Belongs to the oxygen-dependent FAD-linked oxidoreductase family.</text>
</comment>
<proteinExistence type="inferred from homology"/>
<name>A0A507QWQ2_MONPU</name>
<dbReference type="InterPro" id="IPR036318">
    <property type="entry name" value="FAD-bd_PCMH-like_sf"/>
</dbReference>
<accession>A0A507QWQ2</accession>
<keyword evidence="4" id="KW-0560">Oxidoreductase</keyword>
<dbReference type="InterPro" id="IPR006094">
    <property type="entry name" value="Oxid_FAD_bind_N"/>
</dbReference>
<dbReference type="PANTHER" id="PTHR42973">
    <property type="entry name" value="BINDING OXIDOREDUCTASE, PUTATIVE (AFU_ORTHOLOGUE AFUA_1G17690)-RELATED"/>
    <property type="match status" value="1"/>
</dbReference>
<gene>
    <name evidence="6" type="ORF">MPDQ_007158</name>
</gene>
<dbReference type="GO" id="GO:0071949">
    <property type="term" value="F:FAD binding"/>
    <property type="evidence" value="ECO:0007669"/>
    <property type="project" value="InterPro"/>
</dbReference>
<dbReference type="PROSITE" id="PS51387">
    <property type="entry name" value="FAD_PCMH"/>
    <property type="match status" value="1"/>
</dbReference>
<evidence type="ECO:0000256" key="4">
    <source>
        <dbReference type="ARBA" id="ARBA00023002"/>
    </source>
</evidence>
<dbReference type="Proteomes" id="UP000319663">
    <property type="component" value="Unassembled WGS sequence"/>
</dbReference>
<evidence type="ECO:0000313" key="7">
    <source>
        <dbReference type="Proteomes" id="UP000319663"/>
    </source>
</evidence>
<sequence length="469" mass="50869">MLHRCVLAAVGGNSSLTAFPGDPFYHISAVRPYNLNFPVTPAAIASPVTRDQVAAVIKCAVDGGHKVQARSGGHSYGNYGLGGTNNAVVVDLQHFRQFSLDNSTYVATIGPGLTLDDISKLLHNDGRAITHGTCPQVGVGGHLTIGGLGPTSRQWGLSLDHVEEVEVVLANSSIVRASDTENSDLFFAVKGAASSFGVVTEFKVRTHPEPEQAVQYSFTFDFSSTSERAQLFKDWQTFISDTELTRNFTSSLVAFEGGAVITGIFFGSKAEFDKFRIQHCFPGQNPSYESVVVLDDWLGMLTSDAEDLILKASGGIPNWFYAKSLSFTPQSLIPSSVVDDLFRHFASADKGGAIWFVIFDLEGGAVNDHAVNSTAYPHRNTLFWMQSYAISPLHGTSNQTFDFLNGISNIIRSSLPANDLGAYPGYVDPFLDHAQTAYWGPNLQRLQEIKASFDPKDLFHNPQSVKAGN</sequence>
<dbReference type="InterPro" id="IPR016166">
    <property type="entry name" value="FAD-bd_PCMH"/>
</dbReference>
<dbReference type="SUPFAM" id="SSF56176">
    <property type="entry name" value="FAD-binding/transporter-associated domain-like"/>
    <property type="match status" value="1"/>
</dbReference>
<dbReference type="PANTHER" id="PTHR42973:SF17">
    <property type="entry name" value="OXIDASE, PUTATIVE (AFU_ORTHOLOGUE AFUA_6G14340)-RELATED"/>
    <property type="match status" value="1"/>
</dbReference>
<evidence type="ECO:0000313" key="6">
    <source>
        <dbReference type="EMBL" id="TQB72086.1"/>
    </source>
</evidence>
<dbReference type="EMBL" id="VIFY01000070">
    <property type="protein sequence ID" value="TQB72086.1"/>
    <property type="molecule type" value="Genomic_DNA"/>
</dbReference>
<feature type="domain" description="FAD-binding PCMH-type" evidence="5">
    <location>
        <begin position="37"/>
        <end position="209"/>
    </location>
</feature>
<dbReference type="InterPro" id="IPR012951">
    <property type="entry name" value="BBE"/>
</dbReference>
<keyword evidence="7" id="KW-1185">Reference proteome</keyword>
<dbReference type="InterPro" id="IPR050416">
    <property type="entry name" value="FAD-linked_Oxidoreductase"/>
</dbReference>
<dbReference type="Pfam" id="PF08031">
    <property type="entry name" value="BBE"/>
    <property type="match status" value="1"/>
</dbReference>
<dbReference type="Gene3D" id="3.30.465.10">
    <property type="match status" value="1"/>
</dbReference>
<dbReference type="GO" id="GO:0016491">
    <property type="term" value="F:oxidoreductase activity"/>
    <property type="evidence" value="ECO:0007669"/>
    <property type="project" value="UniProtKB-KW"/>
</dbReference>
<dbReference type="AlphaFoldDB" id="A0A507QWQ2"/>
<keyword evidence="2" id="KW-0285">Flavoprotein</keyword>
<keyword evidence="3" id="KW-0274">FAD</keyword>
<dbReference type="STRING" id="5098.A0A507QWQ2"/>